<dbReference type="AlphaFoldDB" id="F9WBV6"/>
<dbReference type="Pfam" id="PF20054">
    <property type="entry name" value="Tc-38"/>
    <property type="match status" value="1"/>
</dbReference>
<name>F9WBV6_TRYCI</name>
<comment type="caution">
    <text evidence="2">The sequence shown here is derived from an EMBL/GenBank/DDBJ whole genome shotgun (WGS) entry which is preliminary data.</text>
</comment>
<proteinExistence type="predicted"/>
<protein>
    <submittedName>
        <fullName evidence="2">WGS project CAEQ00000000 data, annotated contig 215</fullName>
    </submittedName>
</protein>
<evidence type="ECO:0000313" key="2">
    <source>
        <dbReference type="EMBL" id="CCD14742.1"/>
    </source>
</evidence>
<evidence type="ECO:0000313" key="3">
    <source>
        <dbReference type="Proteomes" id="UP000000702"/>
    </source>
</evidence>
<sequence length="258" mass="28923">MRCTKQQSSIFFFLLRSIWKCSVPYISSVPQQSWEGLSARTMRRRGHCSLLDIFVAFRSVGISEGKGVSPFAFSRSHPTAFPSTVGTVQGELNVPTAHVATEIPSCDVVTRSCGGGGMREPVGTLPPYYRPMSLRGVLYEGDLMRQLMEVAAMRHFRSPVWATSAAFTRAGYAVLDGEVGVDVRTCMQNVWLFNIQQTNAPESTPCTTASRLRGMPYNARGRPHSLHVRLVLEGHPSYRRFTSPYWWAETMPWRLGRL</sequence>
<organism evidence="2 3">
    <name type="scientific">Trypanosoma congolense (strain IL3000)</name>
    <dbReference type="NCBI Taxonomy" id="1068625"/>
    <lineage>
        <taxon>Eukaryota</taxon>
        <taxon>Discoba</taxon>
        <taxon>Euglenozoa</taxon>
        <taxon>Kinetoplastea</taxon>
        <taxon>Metakinetoplastina</taxon>
        <taxon>Trypanosomatida</taxon>
        <taxon>Trypanosomatidae</taxon>
        <taxon>Trypanosoma</taxon>
        <taxon>Nannomonas</taxon>
    </lineage>
</organism>
<reference evidence="2 3" key="2">
    <citation type="journal article" date="2012" name="Proc. Natl. Acad. Sci. U.S.A.">
        <title>Antigenic diversity is generated by distinct evolutionary mechanisms in African trypanosome species.</title>
        <authorList>
            <person name="Jackson A.P."/>
            <person name="Berry A."/>
            <person name="Aslett M."/>
            <person name="Allison H.C."/>
            <person name="Burton P."/>
            <person name="Vavrova-Anderson J."/>
            <person name="Brown R."/>
            <person name="Browne H."/>
            <person name="Corton N."/>
            <person name="Hauser H."/>
            <person name="Gamble J."/>
            <person name="Gilderthorp R."/>
            <person name="Marcello L."/>
            <person name="McQuillan J."/>
            <person name="Otto T.D."/>
            <person name="Quail M.A."/>
            <person name="Sanders M.J."/>
            <person name="van Tonder A."/>
            <person name="Ginger M.L."/>
            <person name="Field M.C."/>
            <person name="Barry J.D."/>
            <person name="Hertz-Fowler C."/>
            <person name="Berriman M."/>
        </authorList>
    </citation>
    <scope>NUCLEOTIDE SEQUENCE [LARGE SCALE GENOMIC DNA]</scope>
    <source>
        <strain evidence="2 3">IL3000</strain>
    </source>
</reference>
<feature type="domain" description="Trypanosoma Tc-38 (p38) protein" evidence="1">
    <location>
        <begin position="134"/>
        <end position="201"/>
    </location>
</feature>
<accession>F9WBV6</accession>
<dbReference type="InterPro" id="IPR045399">
    <property type="entry name" value="Tc-38"/>
</dbReference>
<dbReference type="VEuPathDB" id="TriTrypDB:TcIL3000_0_05580"/>
<dbReference type="Proteomes" id="UP000000702">
    <property type="component" value="Unassembled WGS sequence"/>
</dbReference>
<reference evidence="3" key="1">
    <citation type="submission" date="2011-07" db="EMBL/GenBank/DDBJ databases">
        <title>Divergent evolution of antigenic variation in African trypanosomes.</title>
        <authorList>
            <person name="Jackson A.P."/>
            <person name="Berry A."/>
            <person name="Allison H.C."/>
            <person name="Burton P."/>
            <person name="Anderson J."/>
            <person name="Aslett M."/>
            <person name="Brown R."/>
            <person name="Corton N."/>
            <person name="Harris D."/>
            <person name="Hauser H."/>
            <person name="Gamble J."/>
            <person name="Gilderthorp R."/>
            <person name="McQuillan J."/>
            <person name="Quail M.A."/>
            <person name="Sanders M."/>
            <person name="Van Tonder A."/>
            <person name="Ginger M.L."/>
            <person name="Donelson J.E."/>
            <person name="Field M.C."/>
            <person name="Barry J.D."/>
            <person name="Berriman M."/>
            <person name="Hertz-Fowler C."/>
        </authorList>
    </citation>
    <scope>NUCLEOTIDE SEQUENCE [LARGE SCALE GENOMIC DNA]</scope>
    <source>
        <strain evidence="3">IL3000</strain>
    </source>
</reference>
<dbReference type="EMBL" id="CAEQ01001632">
    <property type="protein sequence ID" value="CCD14742.1"/>
    <property type="molecule type" value="Genomic_DNA"/>
</dbReference>
<gene>
    <name evidence="2" type="ORF">TCIL3000_0_05580</name>
</gene>
<keyword evidence="3" id="KW-1185">Reference proteome</keyword>
<evidence type="ECO:0000259" key="1">
    <source>
        <dbReference type="Pfam" id="PF20054"/>
    </source>
</evidence>